<protein>
    <submittedName>
        <fullName evidence="1">Uncharacterized protein</fullName>
    </submittedName>
</protein>
<dbReference type="Proteomes" id="UP001164746">
    <property type="component" value="Chromosome 8"/>
</dbReference>
<organism evidence="1 2">
    <name type="scientific">Mya arenaria</name>
    <name type="common">Soft-shell clam</name>
    <dbReference type="NCBI Taxonomy" id="6604"/>
    <lineage>
        <taxon>Eukaryota</taxon>
        <taxon>Metazoa</taxon>
        <taxon>Spiralia</taxon>
        <taxon>Lophotrochozoa</taxon>
        <taxon>Mollusca</taxon>
        <taxon>Bivalvia</taxon>
        <taxon>Autobranchia</taxon>
        <taxon>Heteroconchia</taxon>
        <taxon>Euheterodonta</taxon>
        <taxon>Imparidentia</taxon>
        <taxon>Neoheterodontei</taxon>
        <taxon>Myida</taxon>
        <taxon>Myoidea</taxon>
        <taxon>Myidae</taxon>
        <taxon>Mya</taxon>
    </lineage>
</organism>
<dbReference type="EMBL" id="CP111019">
    <property type="protein sequence ID" value="WAR13394.1"/>
    <property type="molecule type" value="Genomic_DNA"/>
</dbReference>
<sequence>MVLVMFVYKFCGYLRHRNDLRLTLSLIIDQELKTDRMTSTKREVSQDVKSQVQELVLHDSGKLTFPLRVVKDTTFYSKDYERHTKRICNYVLVQLNGKIRVAVVDHFIYHQDKNVCFAVIRKVPMYEQKPLVHSFVHHLLKVNSEPDSVKHVVIVEQLLEKLLVLNGN</sequence>
<evidence type="ECO:0000313" key="1">
    <source>
        <dbReference type="EMBL" id="WAR13394.1"/>
    </source>
</evidence>
<proteinExistence type="predicted"/>
<gene>
    <name evidence="1" type="ORF">MAR_027574</name>
</gene>
<name>A0ABY7EWA4_MYAAR</name>
<evidence type="ECO:0000313" key="2">
    <source>
        <dbReference type="Proteomes" id="UP001164746"/>
    </source>
</evidence>
<accession>A0ABY7EWA4</accession>
<reference evidence="1" key="1">
    <citation type="submission" date="2022-11" db="EMBL/GenBank/DDBJ databases">
        <title>Centuries of genome instability and evolution in soft-shell clam transmissible cancer (bioRxiv).</title>
        <authorList>
            <person name="Hart S.F.M."/>
            <person name="Yonemitsu M.A."/>
            <person name="Giersch R.M."/>
            <person name="Beal B.F."/>
            <person name="Arriagada G."/>
            <person name="Davis B.W."/>
            <person name="Ostrander E.A."/>
            <person name="Goff S.P."/>
            <person name="Metzger M.J."/>
        </authorList>
    </citation>
    <scope>NUCLEOTIDE SEQUENCE</scope>
    <source>
        <strain evidence="1">MELC-2E11</strain>
        <tissue evidence="1">Siphon/mantle</tissue>
    </source>
</reference>
<keyword evidence="2" id="KW-1185">Reference proteome</keyword>